<dbReference type="STRING" id="1210086.GCA_001613105_03125"/>
<evidence type="ECO:0000313" key="2">
    <source>
        <dbReference type="Proteomes" id="UP000254869"/>
    </source>
</evidence>
<dbReference type="AlphaFoldDB" id="A0A370IH30"/>
<reference evidence="1 2" key="1">
    <citation type="submission" date="2018-07" db="EMBL/GenBank/DDBJ databases">
        <title>Genomic Encyclopedia of Type Strains, Phase IV (KMG-IV): sequencing the most valuable type-strain genomes for metagenomic binning, comparative biology and taxonomic classification.</title>
        <authorList>
            <person name="Goeker M."/>
        </authorList>
    </citation>
    <scope>NUCLEOTIDE SEQUENCE [LARGE SCALE GENOMIC DNA]</scope>
    <source>
        <strain evidence="1 2">DSM 44290</strain>
    </source>
</reference>
<gene>
    <name evidence="1" type="ORF">DFR76_1011002</name>
</gene>
<keyword evidence="2" id="KW-1185">Reference proteome</keyword>
<dbReference type="Proteomes" id="UP000254869">
    <property type="component" value="Unassembled WGS sequence"/>
</dbReference>
<dbReference type="SUPFAM" id="SSF159275">
    <property type="entry name" value="PA1994-like"/>
    <property type="match status" value="1"/>
</dbReference>
<dbReference type="RefSeq" id="WP_067998200.1">
    <property type="nucleotide sequence ID" value="NZ_QQBC01000001.1"/>
</dbReference>
<name>A0A370IH30_9NOCA</name>
<proteinExistence type="predicted"/>
<comment type="caution">
    <text evidence="1">The sequence shown here is derived from an EMBL/GenBank/DDBJ whole genome shotgun (WGS) entry which is preliminary data.</text>
</comment>
<dbReference type="Pfam" id="PF06475">
    <property type="entry name" value="Glycolipid_bind"/>
    <property type="match status" value="1"/>
</dbReference>
<organism evidence="1 2">
    <name type="scientific">Nocardia pseudobrasiliensis</name>
    <dbReference type="NCBI Taxonomy" id="45979"/>
    <lineage>
        <taxon>Bacteria</taxon>
        <taxon>Bacillati</taxon>
        <taxon>Actinomycetota</taxon>
        <taxon>Actinomycetes</taxon>
        <taxon>Mycobacteriales</taxon>
        <taxon>Nocardiaceae</taxon>
        <taxon>Nocardia</taxon>
    </lineage>
</organism>
<sequence length="70" mass="7849">MHEFPCPPGTLFAGRFVTVPATAAYLAPQRYQANGDGTVRFISGDYQAQIDFDGDGFVVLYHDYLRRLHP</sequence>
<dbReference type="InterPro" id="IPR009467">
    <property type="entry name" value="Glycolipid-bd_prot_put"/>
</dbReference>
<dbReference type="EMBL" id="QQBC01000001">
    <property type="protein sequence ID" value="RDI69461.1"/>
    <property type="molecule type" value="Genomic_DNA"/>
</dbReference>
<protein>
    <submittedName>
        <fullName evidence="1">Putative glycolipid-binding protein</fullName>
    </submittedName>
</protein>
<accession>A0A370IH30</accession>
<evidence type="ECO:0000313" key="1">
    <source>
        <dbReference type="EMBL" id="RDI69461.1"/>
    </source>
</evidence>